<organism evidence="19 20">
    <name type="scientific">Roseivirga pacifica</name>
    <dbReference type="NCBI Taxonomy" id="1267423"/>
    <lineage>
        <taxon>Bacteria</taxon>
        <taxon>Pseudomonadati</taxon>
        <taxon>Bacteroidota</taxon>
        <taxon>Cytophagia</taxon>
        <taxon>Cytophagales</taxon>
        <taxon>Roseivirgaceae</taxon>
        <taxon>Roseivirga</taxon>
    </lineage>
</organism>
<dbReference type="EMBL" id="FOIR01000002">
    <property type="protein sequence ID" value="SEW32627.1"/>
    <property type="molecule type" value="Genomic_DNA"/>
</dbReference>
<dbReference type="STRING" id="1267423.SAMN05216290_2890"/>
<name>A0A1I0QYD4_9BACT</name>
<dbReference type="GO" id="GO:0046872">
    <property type="term" value="F:metal ion binding"/>
    <property type="evidence" value="ECO:0007669"/>
    <property type="project" value="UniProtKB-KW"/>
</dbReference>
<dbReference type="SUPFAM" id="SSF52440">
    <property type="entry name" value="PreATP-grasp domain"/>
    <property type="match status" value="1"/>
</dbReference>
<keyword evidence="7 16" id="KW-0460">Magnesium</keyword>
<evidence type="ECO:0000313" key="20">
    <source>
        <dbReference type="Proteomes" id="UP000199437"/>
    </source>
</evidence>
<keyword evidence="13" id="KW-0963">Cytoplasm</keyword>
<accession>A0A1I0QYD4</accession>
<dbReference type="GO" id="GO:0071555">
    <property type="term" value="P:cell wall organization"/>
    <property type="evidence" value="ECO:0007669"/>
    <property type="project" value="UniProtKB-KW"/>
</dbReference>
<dbReference type="InterPro" id="IPR000291">
    <property type="entry name" value="D-Ala_lig_Van_CS"/>
</dbReference>
<dbReference type="Pfam" id="PF01820">
    <property type="entry name" value="Dala_Dala_lig_N"/>
    <property type="match status" value="1"/>
</dbReference>
<dbReference type="SUPFAM" id="SSF56059">
    <property type="entry name" value="Glutathione synthetase ATP-binding domain-like"/>
    <property type="match status" value="1"/>
</dbReference>
<dbReference type="PROSITE" id="PS00843">
    <property type="entry name" value="DALA_DALA_LIGASE_1"/>
    <property type="match status" value="1"/>
</dbReference>
<dbReference type="PROSITE" id="PS50975">
    <property type="entry name" value="ATP_GRASP"/>
    <property type="match status" value="1"/>
</dbReference>
<dbReference type="InterPro" id="IPR016185">
    <property type="entry name" value="PreATP-grasp_dom_sf"/>
</dbReference>
<evidence type="ECO:0000256" key="8">
    <source>
        <dbReference type="ARBA" id="ARBA00022960"/>
    </source>
</evidence>
<dbReference type="GO" id="GO:0008360">
    <property type="term" value="P:regulation of cell shape"/>
    <property type="evidence" value="ECO:0007669"/>
    <property type="project" value="UniProtKB-KW"/>
</dbReference>
<feature type="domain" description="ATP-grasp" evidence="18">
    <location>
        <begin position="151"/>
        <end position="352"/>
    </location>
</feature>
<dbReference type="NCBIfam" id="TIGR01205">
    <property type="entry name" value="D_ala_D_alaTIGR"/>
    <property type="match status" value="1"/>
</dbReference>
<reference evidence="20" key="1">
    <citation type="submission" date="2016-10" db="EMBL/GenBank/DDBJ databases">
        <authorList>
            <person name="Varghese N."/>
            <person name="Submissions S."/>
        </authorList>
    </citation>
    <scope>NUCLEOTIDE SEQUENCE [LARGE SCALE GENOMIC DNA]</scope>
    <source>
        <strain evidence="20">CGMCC 1.12402</strain>
    </source>
</reference>
<protein>
    <recommendedName>
        <fullName evidence="13">D-alanine--D-alanine ligase</fullName>
        <ecNumber evidence="13">6.3.2.4</ecNumber>
    </recommendedName>
    <alternativeName>
        <fullName evidence="13">D-Ala-D-Ala ligase</fullName>
    </alternativeName>
    <alternativeName>
        <fullName evidence="13">D-alanylalanine synthetase</fullName>
    </alternativeName>
</protein>
<dbReference type="PANTHER" id="PTHR23132:SF25">
    <property type="entry name" value="D-ALANINE--D-ALANINE LIGASE A"/>
    <property type="match status" value="1"/>
</dbReference>
<dbReference type="InterPro" id="IPR005905">
    <property type="entry name" value="D_ala_D_ala"/>
</dbReference>
<feature type="binding site" evidence="16">
    <location>
        <position position="319"/>
    </location>
    <ligand>
        <name>Mg(2+)</name>
        <dbReference type="ChEBI" id="CHEBI:18420"/>
        <label>2</label>
    </ligand>
</feature>
<dbReference type="Gene3D" id="3.30.470.20">
    <property type="entry name" value="ATP-grasp fold, B domain"/>
    <property type="match status" value="1"/>
</dbReference>
<dbReference type="AlphaFoldDB" id="A0A1I0QYD4"/>
<evidence type="ECO:0000256" key="12">
    <source>
        <dbReference type="ARBA" id="ARBA00047614"/>
    </source>
</evidence>
<proteinExistence type="inferred from homology"/>
<feature type="binding site" evidence="15">
    <location>
        <begin position="318"/>
        <end position="319"/>
    </location>
    <ligand>
        <name>ATP</name>
        <dbReference type="ChEBI" id="CHEBI:30616"/>
    </ligand>
</feature>
<keyword evidence="5 15" id="KW-0547">Nucleotide-binding</keyword>
<evidence type="ECO:0000256" key="10">
    <source>
        <dbReference type="ARBA" id="ARBA00023211"/>
    </source>
</evidence>
<evidence type="ECO:0000256" key="16">
    <source>
        <dbReference type="PIRSR" id="PIRSR039102-3"/>
    </source>
</evidence>
<evidence type="ECO:0000256" key="3">
    <source>
        <dbReference type="ARBA" id="ARBA00022598"/>
    </source>
</evidence>
<dbReference type="EC" id="6.3.2.4" evidence="13"/>
<keyword evidence="3 13" id="KW-0436">Ligase</keyword>
<evidence type="ECO:0000256" key="13">
    <source>
        <dbReference type="HAMAP-Rule" id="MF_00047"/>
    </source>
</evidence>
<dbReference type="FunFam" id="3.30.470.20:FF:000008">
    <property type="entry name" value="D-alanine--D-alanine ligase"/>
    <property type="match status" value="1"/>
</dbReference>
<dbReference type="Gene3D" id="3.30.1490.20">
    <property type="entry name" value="ATP-grasp fold, A domain"/>
    <property type="match status" value="1"/>
</dbReference>
<evidence type="ECO:0000256" key="5">
    <source>
        <dbReference type="ARBA" id="ARBA00022741"/>
    </source>
</evidence>
<dbReference type="Pfam" id="PF07478">
    <property type="entry name" value="Dala_Dala_lig_C"/>
    <property type="match status" value="1"/>
</dbReference>
<feature type="binding site" evidence="15">
    <location>
        <begin position="187"/>
        <end position="189"/>
    </location>
    <ligand>
        <name>ATP</name>
        <dbReference type="ChEBI" id="CHEBI:30616"/>
    </ligand>
</feature>
<feature type="active site" evidence="14">
    <location>
        <position position="195"/>
    </location>
</feature>
<evidence type="ECO:0000259" key="18">
    <source>
        <dbReference type="PROSITE" id="PS50975"/>
    </source>
</evidence>
<keyword evidence="11 13" id="KW-0961">Cell wall biogenesis/degradation</keyword>
<dbReference type="InterPro" id="IPR011095">
    <property type="entry name" value="Dala_Dala_lig_C"/>
</dbReference>
<keyword evidence="9 13" id="KW-0573">Peptidoglycan synthesis</keyword>
<dbReference type="Proteomes" id="UP000199437">
    <property type="component" value="Unassembled WGS sequence"/>
</dbReference>
<dbReference type="GO" id="GO:0005829">
    <property type="term" value="C:cytosol"/>
    <property type="evidence" value="ECO:0007669"/>
    <property type="project" value="TreeGrafter"/>
</dbReference>
<feature type="binding site" evidence="15">
    <location>
        <begin position="225"/>
        <end position="232"/>
    </location>
    <ligand>
        <name>ATP</name>
        <dbReference type="ChEBI" id="CHEBI:30616"/>
    </ligand>
</feature>
<keyword evidence="10 16" id="KW-0464">Manganese</keyword>
<feature type="binding site" evidence="16">
    <location>
        <position position="321"/>
    </location>
    <ligand>
        <name>Mg(2+)</name>
        <dbReference type="ChEBI" id="CHEBI:18420"/>
        <label>2</label>
    </ligand>
</feature>
<evidence type="ECO:0000256" key="15">
    <source>
        <dbReference type="PIRSR" id="PIRSR039102-2"/>
    </source>
</evidence>
<evidence type="ECO:0000256" key="17">
    <source>
        <dbReference type="PROSITE-ProRule" id="PRU00409"/>
    </source>
</evidence>
<dbReference type="GO" id="GO:0005524">
    <property type="term" value="F:ATP binding"/>
    <property type="evidence" value="ECO:0007669"/>
    <property type="project" value="UniProtKB-UniRule"/>
</dbReference>
<evidence type="ECO:0000256" key="4">
    <source>
        <dbReference type="ARBA" id="ARBA00022723"/>
    </source>
</evidence>
<keyword evidence="20" id="KW-1185">Reference proteome</keyword>
<evidence type="ECO:0000256" key="1">
    <source>
        <dbReference type="ARBA" id="ARBA00001936"/>
    </source>
</evidence>
<feature type="binding site" evidence="16">
    <location>
        <position position="306"/>
    </location>
    <ligand>
        <name>Mg(2+)</name>
        <dbReference type="ChEBI" id="CHEBI:18420"/>
        <label>1</label>
    </ligand>
</feature>
<dbReference type="InterPro" id="IPR013815">
    <property type="entry name" value="ATP_grasp_subdomain_1"/>
</dbReference>
<comment type="subcellular location">
    <subcellularLocation>
        <location evidence="13">Cytoplasm</location>
    </subcellularLocation>
</comment>
<comment type="catalytic activity">
    <reaction evidence="12 13">
        <text>2 D-alanine + ATP = D-alanyl-D-alanine + ADP + phosphate + H(+)</text>
        <dbReference type="Rhea" id="RHEA:11224"/>
        <dbReference type="ChEBI" id="CHEBI:15378"/>
        <dbReference type="ChEBI" id="CHEBI:30616"/>
        <dbReference type="ChEBI" id="CHEBI:43474"/>
        <dbReference type="ChEBI" id="CHEBI:57416"/>
        <dbReference type="ChEBI" id="CHEBI:57822"/>
        <dbReference type="ChEBI" id="CHEBI:456216"/>
        <dbReference type="EC" id="6.3.2.4"/>
    </reaction>
</comment>
<dbReference type="InterPro" id="IPR011127">
    <property type="entry name" value="Dala_Dala_lig_N"/>
</dbReference>
<comment type="similarity">
    <text evidence="2 13">Belongs to the D-alanine--D-alanine ligase family.</text>
</comment>
<dbReference type="GO" id="GO:0008716">
    <property type="term" value="F:D-alanine-D-alanine ligase activity"/>
    <property type="evidence" value="ECO:0007669"/>
    <property type="project" value="UniProtKB-UniRule"/>
</dbReference>
<feature type="active site" evidence="14">
    <location>
        <position position="330"/>
    </location>
</feature>
<evidence type="ECO:0000256" key="14">
    <source>
        <dbReference type="PIRSR" id="PIRSR039102-1"/>
    </source>
</evidence>
<dbReference type="Gene3D" id="3.40.50.20">
    <property type="match status" value="1"/>
</dbReference>
<dbReference type="HAMAP" id="MF_00047">
    <property type="entry name" value="Dala_Dala_lig"/>
    <property type="match status" value="1"/>
</dbReference>
<feature type="binding site" evidence="15">
    <location>
        <position position="147"/>
    </location>
    <ligand>
        <name>ATP</name>
        <dbReference type="ChEBI" id="CHEBI:30616"/>
    </ligand>
</feature>
<keyword evidence="4 16" id="KW-0479">Metal-binding</keyword>
<evidence type="ECO:0000256" key="11">
    <source>
        <dbReference type="ARBA" id="ARBA00023316"/>
    </source>
</evidence>
<dbReference type="PANTHER" id="PTHR23132">
    <property type="entry name" value="D-ALANINE--D-ALANINE LIGASE"/>
    <property type="match status" value="1"/>
</dbReference>
<sequence length="372" mass="40989">MKFIALYRSSNINSKHMSKQNVAIIFGGKSTEHEISKLSTKSILKHIDKEKYNLSLIKIAIDGTWYLLPELDIDATENAPAITLTNRGAEVHAINSQTGQSIQTLDLVFPVLHGAFGEDGTIQGYFRMLNLAFVGCDVLASAACMDKDITKRLLRDAGINIAPYLMATPQHKPSFDEAQNTLGIPMFLKPANLGSSVGVYKVSTEADYNKYLAEGLKLDHKVLIEKSIKGREIECAVLGNESPKASLPGEIVMTSDFYDFESKYVDSNASSTVIPAEITEGQVQGIRDTAVKAFQTLGCEGLARVDFFLTEDGELMINEINTLPGFTNISMYPKMWEATGITYAELLDILIELATDKHKRDQALNFFAKQVS</sequence>
<comment type="cofactor">
    <cofactor evidence="16">
        <name>Mg(2+)</name>
        <dbReference type="ChEBI" id="CHEBI:18420"/>
    </cofactor>
    <cofactor evidence="16">
        <name>Mn(2+)</name>
        <dbReference type="ChEBI" id="CHEBI:29035"/>
    </cofactor>
    <text evidence="16">Binds 2 magnesium or manganese ions per subunit.</text>
</comment>
<comment type="cofactor">
    <cofactor evidence="1">
        <name>Mn(2+)</name>
        <dbReference type="ChEBI" id="CHEBI:29035"/>
    </cofactor>
</comment>
<evidence type="ECO:0000256" key="7">
    <source>
        <dbReference type="ARBA" id="ARBA00022842"/>
    </source>
</evidence>
<dbReference type="NCBIfam" id="NF002525">
    <property type="entry name" value="PRK01966.1-1"/>
    <property type="match status" value="1"/>
</dbReference>
<feature type="binding site" evidence="15">
    <location>
        <begin position="195"/>
        <end position="196"/>
    </location>
    <ligand>
        <name>ATP</name>
        <dbReference type="ChEBI" id="CHEBI:30616"/>
    </ligand>
</feature>
<dbReference type="PIRSF" id="PIRSF039102">
    <property type="entry name" value="Ddl/VanB"/>
    <property type="match status" value="1"/>
</dbReference>
<keyword evidence="6 17" id="KW-0067">ATP-binding</keyword>
<evidence type="ECO:0000256" key="6">
    <source>
        <dbReference type="ARBA" id="ARBA00022840"/>
    </source>
</evidence>
<feature type="binding site" evidence="16">
    <location>
        <position position="319"/>
    </location>
    <ligand>
        <name>Mg(2+)</name>
        <dbReference type="ChEBI" id="CHEBI:18420"/>
        <label>1</label>
    </ligand>
</feature>
<dbReference type="PROSITE" id="PS00844">
    <property type="entry name" value="DALA_DALA_LIGASE_2"/>
    <property type="match status" value="1"/>
</dbReference>
<comment type="function">
    <text evidence="13">Cell wall formation.</text>
</comment>
<keyword evidence="8 13" id="KW-0133">Cell shape</keyword>
<dbReference type="InterPro" id="IPR011761">
    <property type="entry name" value="ATP-grasp"/>
</dbReference>
<gene>
    <name evidence="13" type="primary">ddl</name>
    <name evidence="19" type="ORF">SAMN05216290_2890</name>
</gene>
<dbReference type="GO" id="GO:0009252">
    <property type="term" value="P:peptidoglycan biosynthetic process"/>
    <property type="evidence" value="ECO:0007669"/>
    <property type="project" value="UniProtKB-UniRule"/>
</dbReference>
<evidence type="ECO:0000256" key="9">
    <source>
        <dbReference type="ARBA" id="ARBA00022984"/>
    </source>
</evidence>
<dbReference type="NCBIfam" id="NF002378">
    <property type="entry name" value="PRK01372.1"/>
    <property type="match status" value="1"/>
</dbReference>
<comment type="pathway">
    <text evidence="13">Cell wall biogenesis; peptidoglycan biosynthesis.</text>
</comment>
<dbReference type="NCBIfam" id="NF002528">
    <property type="entry name" value="PRK01966.1-4"/>
    <property type="match status" value="1"/>
</dbReference>
<feature type="active site" evidence="14">
    <location>
        <position position="32"/>
    </location>
</feature>
<dbReference type="UniPathway" id="UPA00219"/>
<evidence type="ECO:0000313" key="19">
    <source>
        <dbReference type="EMBL" id="SEW32627.1"/>
    </source>
</evidence>
<evidence type="ECO:0000256" key="2">
    <source>
        <dbReference type="ARBA" id="ARBA00010871"/>
    </source>
</evidence>